<dbReference type="RefSeq" id="WP_183969465.1">
    <property type="nucleotide sequence ID" value="NZ_BAABEW010000024.1"/>
</dbReference>
<keyword evidence="1" id="KW-1133">Transmembrane helix</keyword>
<reference evidence="2 3" key="1">
    <citation type="submission" date="2020-08" db="EMBL/GenBank/DDBJ databases">
        <title>Genomic Encyclopedia of Type Strains, Phase IV (KMG-IV): sequencing the most valuable type-strain genomes for metagenomic binning, comparative biology and taxonomic classification.</title>
        <authorList>
            <person name="Goeker M."/>
        </authorList>
    </citation>
    <scope>NUCLEOTIDE SEQUENCE [LARGE SCALE GENOMIC DNA]</scope>
    <source>
        <strain evidence="2 3">DSM 29781</strain>
    </source>
</reference>
<comment type="caution">
    <text evidence="2">The sequence shown here is derived from an EMBL/GenBank/DDBJ whole genome shotgun (WGS) entry which is preliminary data.</text>
</comment>
<dbReference type="Proteomes" id="UP000532440">
    <property type="component" value="Unassembled WGS sequence"/>
</dbReference>
<dbReference type="EMBL" id="JACHGB010000006">
    <property type="protein sequence ID" value="MBB5273150.1"/>
    <property type="molecule type" value="Genomic_DNA"/>
</dbReference>
<evidence type="ECO:0000256" key="1">
    <source>
        <dbReference type="SAM" id="Phobius"/>
    </source>
</evidence>
<dbReference type="AlphaFoldDB" id="A0A7W8HL67"/>
<accession>A0A7W8HL67</accession>
<feature type="transmembrane region" description="Helical" evidence="1">
    <location>
        <begin position="20"/>
        <end position="43"/>
    </location>
</feature>
<dbReference type="SUPFAM" id="SSF52833">
    <property type="entry name" value="Thioredoxin-like"/>
    <property type="match status" value="1"/>
</dbReference>
<keyword evidence="3" id="KW-1185">Reference proteome</keyword>
<protein>
    <recommendedName>
        <fullName evidence="4">Cytochrome C oxidase subunit I</fullName>
    </recommendedName>
</protein>
<evidence type="ECO:0000313" key="3">
    <source>
        <dbReference type="Proteomes" id="UP000532440"/>
    </source>
</evidence>
<keyword evidence="1" id="KW-0472">Membrane</keyword>
<dbReference type="InterPro" id="IPR036249">
    <property type="entry name" value="Thioredoxin-like_sf"/>
</dbReference>
<gene>
    <name evidence="2" type="ORF">HNQ70_003178</name>
</gene>
<proteinExistence type="predicted"/>
<name>A0A7W8HL67_9BURK</name>
<sequence>MNAVQNPPEATGARTSRGRWKLIAVLLVCAAPVIASYLTYYVIRPEGRTNYGELIEPMPAITGLAVGTAAGAPSDLGAVGGKWTMVVIEPGDCAKVCQDRLYAIRQVRLTTGKERERVERLLLLTSPAVPAPEVLAGHEGLHLRRAAPAAVAGVFPAPGGAASDHIYVVDPLGNVMMRFPADADPSRMKKDLAKLLRASRIG</sequence>
<evidence type="ECO:0008006" key="4">
    <source>
        <dbReference type="Google" id="ProtNLM"/>
    </source>
</evidence>
<organism evidence="2 3">
    <name type="scientific">Quisquiliibacterium transsilvanicum</name>
    <dbReference type="NCBI Taxonomy" id="1549638"/>
    <lineage>
        <taxon>Bacteria</taxon>
        <taxon>Pseudomonadati</taxon>
        <taxon>Pseudomonadota</taxon>
        <taxon>Betaproteobacteria</taxon>
        <taxon>Burkholderiales</taxon>
        <taxon>Burkholderiaceae</taxon>
        <taxon>Quisquiliibacterium</taxon>
    </lineage>
</organism>
<evidence type="ECO:0000313" key="2">
    <source>
        <dbReference type="EMBL" id="MBB5273150.1"/>
    </source>
</evidence>
<keyword evidence="1" id="KW-0812">Transmembrane</keyword>